<evidence type="ECO:0000313" key="1">
    <source>
        <dbReference type="EMBL" id="MQL87207.1"/>
    </source>
</evidence>
<reference evidence="1" key="1">
    <citation type="submission" date="2017-07" db="EMBL/GenBank/DDBJ databases">
        <title>Taro Niue Genome Assembly and Annotation.</title>
        <authorList>
            <person name="Atibalentja N."/>
            <person name="Keating K."/>
            <person name="Fields C.J."/>
        </authorList>
    </citation>
    <scope>NUCLEOTIDE SEQUENCE</scope>
    <source>
        <strain evidence="1">Niue_2</strain>
        <tissue evidence="1">Leaf</tissue>
    </source>
</reference>
<keyword evidence="2" id="KW-1185">Reference proteome</keyword>
<sequence>MLLWPNPGCRLWHYSSRFCICGLCWFCGSRVCAKGYFCIVFDSASSAGVMFGPTLVVCRNVDSVPLLCSTLW</sequence>
<dbReference type="Proteomes" id="UP000652761">
    <property type="component" value="Unassembled WGS sequence"/>
</dbReference>
<accession>A0A843UXN2</accession>
<proteinExistence type="predicted"/>
<dbReference type="AlphaFoldDB" id="A0A843UXN2"/>
<protein>
    <submittedName>
        <fullName evidence="1">Uncharacterized protein</fullName>
    </submittedName>
</protein>
<comment type="caution">
    <text evidence="1">The sequence shown here is derived from an EMBL/GenBank/DDBJ whole genome shotgun (WGS) entry which is preliminary data.</text>
</comment>
<name>A0A843UXN2_COLES</name>
<gene>
    <name evidence="1" type="ORF">Taro_019734</name>
</gene>
<organism evidence="1 2">
    <name type="scientific">Colocasia esculenta</name>
    <name type="common">Wild taro</name>
    <name type="synonym">Arum esculentum</name>
    <dbReference type="NCBI Taxonomy" id="4460"/>
    <lineage>
        <taxon>Eukaryota</taxon>
        <taxon>Viridiplantae</taxon>
        <taxon>Streptophyta</taxon>
        <taxon>Embryophyta</taxon>
        <taxon>Tracheophyta</taxon>
        <taxon>Spermatophyta</taxon>
        <taxon>Magnoliopsida</taxon>
        <taxon>Liliopsida</taxon>
        <taxon>Araceae</taxon>
        <taxon>Aroideae</taxon>
        <taxon>Colocasieae</taxon>
        <taxon>Colocasia</taxon>
    </lineage>
</organism>
<dbReference type="EMBL" id="NMUH01000960">
    <property type="protein sequence ID" value="MQL87207.1"/>
    <property type="molecule type" value="Genomic_DNA"/>
</dbReference>
<evidence type="ECO:0000313" key="2">
    <source>
        <dbReference type="Proteomes" id="UP000652761"/>
    </source>
</evidence>